<dbReference type="InterPro" id="IPR036250">
    <property type="entry name" value="AcylCo_DH-like_C"/>
</dbReference>
<dbReference type="SUPFAM" id="SSF56645">
    <property type="entry name" value="Acyl-CoA dehydrogenase NM domain-like"/>
    <property type="match status" value="1"/>
</dbReference>
<dbReference type="AlphaFoldDB" id="A0A7W6GCN6"/>
<dbReference type="Pfam" id="PF12806">
    <property type="entry name" value="Acyl-CoA_dh_C"/>
    <property type="match status" value="1"/>
</dbReference>
<evidence type="ECO:0000256" key="9">
    <source>
        <dbReference type="ARBA" id="ARBA00069043"/>
    </source>
</evidence>
<dbReference type="InterPro" id="IPR009075">
    <property type="entry name" value="AcylCo_DH/oxidase_C"/>
</dbReference>
<dbReference type="InterPro" id="IPR052166">
    <property type="entry name" value="Diverse_Acyl-CoA_DH"/>
</dbReference>
<evidence type="ECO:0000256" key="2">
    <source>
        <dbReference type="ARBA" id="ARBA00009347"/>
    </source>
</evidence>
<dbReference type="InterPro" id="IPR006091">
    <property type="entry name" value="Acyl-CoA_Oxase/DH_mid-dom"/>
</dbReference>
<evidence type="ECO:0000256" key="1">
    <source>
        <dbReference type="ARBA" id="ARBA00001974"/>
    </source>
</evidence>
<feature type="domain" description="Acyl-CoA dehydrogenase/oxidase N-terminal" evidence="13">
    <location>
        <begin position="81"/>
        <end position="158"/>
    </location>
</feature>
<sequence>MPVYKAPVNDTLFVLNDVLGLERYNNLPGFADATPDMIEAILGESAKIAEEVLFPLNYSGDQEGCTRKEDGSVSTPKGFKQAYDAYCEGGWTGLAVPEEFGGQGLPYTLHAAVGEYTSAANMSLMMYPGLTQGAIAAIIVHGSDEQKKTYLPKMVSGEWSGTMNLTEPHCGTDLGLLRTKAVPQADGSYKISGQKIFISAGEHDMSGNIVHLVLARIEDAPEGTKGISLFIVPKFMVGADGAAGERNGVSCGALEHKMGIHGNATCVMNYDEATGFLIGAENKGLAAMFVMMNEARLSVGLQGLAIAEIAYQNAAEYARERIQGRALSGAKAPEKKADPIIVHPDVRRALMTIRSFNEAGRAFLLWTALKSDIAHRATDEKERQTADDILGLVTPILKGVMTDKGFDHAVMAQQVFGGHGYIEEQGMSQYVRDARIAMIYEGANGIQALDLVGRKLGQNGGRAVMALFKEIGDFCEENRNDEQMTFFTKNLKKGLNDAQASTMWFMQHAMAKPDNAGAGSTDYMHLFGLVILGYMWAKMAKAANDGLAAGETDREAFLRNKLITARFFMERIMPETTLRKARIETGAETMMALSAEAF</sequence>
<dbReference type="FunFam" id="2.40.110.10:FF:000031">
    <property type="entry name" value="Acyl-CoA dehydrogenase, putative"/>
    <property type="match status" value="1"/>
</dbReference>
<dbReference type="Proteomes" id="UP000582090">
    <property type="component" value="Unassembled WGS sequence"/>
</dbReference>
<evidence type="ECO:0000313" key="16">
    <source>
        <dbReference type="Proteomes" id="UP000582090"/>
    </source>
</evidence>
<evidence type="ECO:0000313" key="15">
    <source>
        <dbReference type="EMBL" id="MBB3966009.1"/>
    </source>
</evidence>
<feature type="domain" description="Acetyl-CoA dehydrogenase-like C-terminal" evidence="14">
    <location>
        <begin position="467"/>
        <end position="593"/>
    </location>
</feature>
<evidence type="ECO:0000259" key="12">
    <source>
        <dbReference type="Pfam" id="PF02770"/>
    </source>
</evidence>
<dbReference type="RefSeq" id="WP_183901517.1">
    <property type="nucleotide sequence ID" value="NZ_JACIDW010000013.1"/>
</dbReference>
<name>A0A7W6GCN6_9HYPH</name>
<evidence type="ECO:0000256" key="5">
    <source>
        <dbReference type="ARBA" id="ARBA00023002"/>
    </source>
</evidence>
<dbReference type="Gene3D" id="1.10.540.10">
    <property type="entry name" value="Acyl-CoA dehydrogenase/oxidase, N-terminal domain"/>
    <property type="match status" value="1"/>
</dbReference>
<dbReference type="InterPro" id="IPR046373">
    <property type="entry name" value="Acyl-CoA_Oxase/DH_mid-dom_sf"/>
</dbReference>
<keyword evidence="4 10" id="KW-0274">FAD</keyword>
<comment type="caution">
    <text evidence="15">The sequence shown here is derived from an EMBL/GenBank/DDBJ whole genome shotgun (WGS) entry which is preliminary data.</text>
</comment>
<comment type="catalytic activity">
    <reaction evidence="6">
        <text>3-(methylsulfanyl)propanoyl-CoA + oxidized [electron-transfer flavoprotein] + H(+) = 3-(methylsulfanyl)acryloyl-CoA + reduced [electron-transfer flavoprotein]</text>
        <dbReference type="Rhea" id="RHEA:52612"/>
        <dbReference type="Rhea" id="RHEA-COMP:10685"/>
        <dbReference type="Rhea" id="RHEA-COMP:10686"/>
        <dbReference type="ChEBI" id="CHEBI:15378"/>
        <dbReference type="ChEBI" id="CHEBI:57692"/>
        <dbReference type="ChEBI" id="CHEBI:58307"/>
        <dbReference type="ChEBI" id="CHEBI:82815"/>
        <dbReference type="ChEBI" id="CHEBI:84994"/>
        <dbReference type="EC" id="1.3.99.41"/>
    </reaction>
    <physiologicalReaction direction="left-to-right" evidence="6">
        <dbReference type="Rhea" id="RHEA:52613"/>
    </physiologicalReaction>
</comment>
<evidence type="ECO:0000256" key="7">
    <source>
        <dbReference type="ARBA" id="ARBA00058683"/>
    </source>
</evidence>
<dbReference type="Pfam" id="PF02771">
    <property type="entry name" value="Acyl-CoA_dh_N"/>
    <property type="match status" value="1"/>
</dbReference>
<dbReference type="GO" id="GO:0016627">
    <property type="term" value="F:oxidoreductase activity, acting on the CH-CH group of donors"/>
    <property type="evidence" value="ECO:0007669"/>
    <property type="project" value="InterPro"/>
</dbReference>
<keyword evidence="16" id="KW-1185">Reference proteome</keyword>
<evidence type="ECO:0000256" key="3">
    <source>
        <dbReference type="ARBA" id="ARBA00022630"/>
    </source>
</evidence>
<keyword evidence="5 10" id="KW-0560">Oxidoreductase</keyword>
<comment type="function">
    <text evidence="7">Involved in the assimilation of dimethylsulphoniopropionate (DMSP), an important compound in the fixation of carbon in marine phytoplankton, by mediating the conversion of 3-(methylthio)propanoyl-CoA (MMPA-CoA) to 3-(methylthio)acryloyl-CoA (MTA-CoA).</text>
</comment>
<comment type="similarity">
    <text evidence="2 10">Belongs to the acyl-CoA dehydrogenase family.</text>
</comment>
<evidence type="ECO:0000259" key="13">
    <source>
        <dbReference type="Pfam" id="PF02771"/>
    </source>
</evidence>
<dbReference type="PANTHER" id="PTHR42803">
    <property type="entry name" value="ACYL-COA DEHYDROGENASE"/>
    <property type="match status" value="1"/>
</dbReference>
<dbReference type="SUPFAM" id="SSF47203">
    <property type="entry name" value="Acyl-CoA dehydrogenase C-terminal domain-like"/>
    <property type="match status" value="1"/>
</dbReference>
<evidence type="ECO:0000256" key="6">
    <source>
        <dbReference type="ARBA" id="ARBA00051388"/>
    </source>
</evidence>
<comment type="cofactor">
    <cofactor evidence="1 10">
        <name>FAD</name>
        <dbReference type="ChEBI" id="CHEBI:57692"/>
    </cofactor>
</comment>
<feature type="domain" description="Acyl-CoA dehydrogenase/oxidase C-terminal" evidence="11">
    <location>
        <begin position="282"/>
        <end position="451"/>
    </location>
</feature>
<dbReference type="PANTHER" id="PTHR42803:SF1">
    <property type="entry name" value="BROAD-SPECIFICITY LINEAR ACYL-COA DEHYDROGENASE FADE5"/>
    <property type="match status" value="1"/>
</dbReference>
<dbReference type="Gene3D" id="2.40.110.10">
    <property type="entry name" value="Butyryl-CoA Dehydrogenase, subunit A, domain 2"/>
    <property type="match status" value="1"/>
</dbReference>
<evidence type="ECO:0000259" key="11">
    <source>
        <dbReference type="Pfam" id="PF00441"/>
    </source>
</evidence>
<dbReference type="Gene3D" id="1.20.140.10">
    <property type="entry name" value="Butyryl-CoA Dehydrogenase, subunit A, domain 3"/>
    <property type="match status" value="1"/>
</dbReference>
<evidence type="ECO:0000256" key="8">
    <source>
        <dbReference type="ARBA" id="ARBA00066694"/>
    </source>
</evidence>
<evidence type="ECO:0000256" key="4">
    <source>
        <dbReference type="ARBA" id="ARBA00022827"/>
    </source>
</evidence>
<dbReference type="InterPro" id="IPR009100">
    <property type="entry name" value="AcylCoA_DH/oxidase_NM_dom_sf"/>
</dbReference>
<protein>
    <recommendedName>
        <fullName evidence="9">3-methylmercaptopropionyl-CoA dehydrogenase</fullName>
        <ecNumber evidence="8">1.3.99.41</ecNumber>
    </recommendedName>
</protein>
<proteinExistence type="inferred from homology"/>
<reference evidence="15 16" key="1">
    <citation type="submission" date="2020-08" db="EMBL/GenBank/DDBJ databases">
        <title>Genomic Encyclopedia of Type Strains, Phase IV (KMG-IV): sequencing the most valuable type-strain genomes for metagenomic binning, comparative biology and taxonomic classification.</title>
        <authorList>
            <person name="Goeker M."/>
        </authorList>
    </citation>
    <scope>NUCLEOTIDE SEQUENCE [LARGE SCALE GENOMIC DNA]</scope>
    <source>
        <strain evidence="15 16">DSM 26575</strain>
    </source>
</reference>
<accession>A0A7W6GCN6</accession>
<organism evidence="15 16">
    <name type="scientific">Rhizobium metallidurans</name>
    <dbReference type="NCBI Taxonomy" id="1265931"/>
    <lineage>
        <taxon>Bacteria</taxon>
        <taxon>Pseudomonadati</taxon>
        <taxon>Pseudomonadota</taxon>
        <taxon>Alphaproteobacteria</taxon>
        <taxon>Hyphomicrobiales</taxon>
        <taxon>Rhizobiaceae</taxon>
        <taxon>Rhizobium/Agrobacterium group</taxon>
        <taxon>Rhizobium</taxon>
    </lineage>
</organism>
<dbReference type="InterPro" id="IPR025878">
    <property type="entry name" value="Acyl-CoA_dh-like_C_dom"/>
</dbReference>
<dbReference type="EMBL" id="JACIDW010000013">
    <property type="protein sequence ID" value="MBB3966009.1"/>
    <property type="molecule type" value="Genomic_DNA"/>
</dbReference>
<feature type="domain" description="Acyl-CoA oxidase/dehydrogenase middle" evidence="12">
    <location>
        <begin position="163"/>
        <end position="271"/>
    </location>
</feature>
<dbReference type="EC" id="1.3.99.41" evidence="8"/>
<dbReference type="Pfam" id="PF02770">
    <property type="entry name" value="Acyl-CoA_dh_M"/>
    <property type="match status" value="1"/>
</dbReference>
<keyword evidence="3 10" id="KW-0285">Flavoprotein</keyword>
<dbReference type="InterPro" id="IPR037069">
    <property type="entry name" value="AcylCoA_DH/ox_N_sf"/>
</dbReference>
<evidence type="ECO:0000256" key="10">
    <source>
        <dbReference type="RuleBase" id="RU362125"/>
    </source>
</evidence>
<dbReference type="GO" id="GO:0050660">
    <property type="term" value="F:flavin adenine dinucleotide binding"/>
    <property type="evidence" value="ECO:0007669"/>
    <property type="project" value="InterPro"/>
</dbReference>
<dbReference type="InterPro" id="IPR013786">
    <property type="entry name" value="AcylCoA_DH/ox_N"/>
</dbReference>
<evidence type="ECO:0000259" key="14">
    <source>
        <dbReference type="Pfam" id="PF12806"/>
    </source>
</evidence>
<dbReference type="Pfam" id="PF00441">
    <property type="entry name" value="Acyl-CoA_dh_1"/>
    <property type="match status" value="1"/>
</dbReference>
<gene>
    <name evidence="15" type="ORF">GGQ67_003690</name>
</gene>